<dbReference type="PANTHER" id="PTHR21320:SF3">
    <property type="entry name" value="CYTOCHROME C OXIDASE ASSEMBLY PROTEIN COX11, MITOCHONDRIAL-RELATED"/>
    <property type="match status" value="1"/>
</dbReference>
<keyword evidence="9 11" id="KW-0472">Membrane</keyword>
<comment type="caution">
    <text evidence="12">The sequence shown here is derived from an EMBL/GenBank/DDBJ whole genome shotgun (WGS) entry which is preliminary data.</text>
</comment>
<dbReference type="PIRSF" id="PIRSF005413">
    <property type="entry name" value="COX11"/>
    <property type="match status" value="1"/>
</dbReference>
<gene>
    <name evidence="12" type="ORF">KME65_06715</name>
</gene>
<evidence type="ECO:0000256" key="5">
    <source>
        <dbReference type="ARBA" id="ARBA00022692"/>
    </source>
</evidence>
<feature type="transmembrane region" description="Helical" evidence="11">
    <location>
        <begin position="12"/>
        <end position="36"/>
    </location>
</feature>
<evidence type="ECO:0000256" key="11">
    <source>
        <dbReference type="SAM" id="Phobius"/>
    </source>
</evidence>
<evidence type="ECO:0000256" key="10">
    <source>
        <dbReference type="SAM" id="MobiDB-lite"/>
    </source>
</evidence>
<dbReference type="NCBIfam" id="NF003465">
    <property type="entry name" value="PRK05089.1"/>
    <property type="match status" value="1"/>
</dbReference>
<comment type="subcellular location">
    <subcellularLocation>
        <location evidence="2">Cell inner membrane</location>
        <topology evidence="2">Single-pass type II membrane protein</topology>
        <orientation evidence="2">Periplasmic side</orientation>
    </subcellularLocation>
</comment>
<evidence type="ECO:0000256" key="7">
    <source>
        <dbReference type="ARBA" id="ARBA00022989"/>
    </source>
</evidence>
<evidence type="ECO:0000313" key="12">
    <source>
        <dbReference type="EMBL" id="MBT2988640.1"/>
    </source>
</evidence>
<keyword evidence="5 11" id="KW-0812">Transmembrane</keyword>
<evidence type="ECO:0000256" key="9">
    <source>
        <dbReference type="ARBA" id="ARBA00023136"/>
    </source>
</evidence>
<sequence length="208" mass="23570">MADNRRKNRRTTLLLSLVVVAMFGFGFALVPLYNLFCQITGTQSLAQRSEIGKIAQVADGVDDSRWVTVKFDTTVNPNLPWEFNAETTKMRVHPGRTYEINFHARNRSSASVTGQAIPSVAPWQATPYFSKMECFCFNKQRLDGSQETTMPLRFMVSTDLPQEINSLTLSYSFMRLKEGEQGEKESDSPQLIAANDEKRSTDNIKRLD</sequence>
<dbReference type="InterPro" id="IPR023471">
    <property type="entry name" value="CtaG/Cox11_dom_sf"/>
</dbReference>
<proteinExistence type="inferred from homology"/>
<reference evidence="12 13" key="1">
    <citation type="submission" date="2021-05" db="EMBL/GenBank/DDBJ databases">
        <title>Genetic and Functional Diversity in Clade A Lucinid endosymbionts from the Bahamas.</title>
        <authorList>
            <person name="Giani N.M."/>
            <person name="Engel A.S."/>
            <person name="Campbell B.J."/>
        </authorList>
    </citation>
    <scope>NUCLEOTIDE SEQUENCE [LARGE SCALE GENOMIC DNA]</scope>
    <source>
        <strain evidence="12">LUC16012Gg_MoonRockCtena</strain>
    </source>
</reference>
<dbReference type="GO" id="GO:0005507">
    <property type="term" value="F:copper ion binding"/>
    <property type="evidence" value="ECO:0007669"/>
    <property type="project" value="InterPro"/>
</dbReference>
<comment type="similarity">
    <text evidence="3">Belongs to the COX11/CtaG family.</text>
</comment>
<feature type="compositionally biased region" description="Basic and acidic residues" evidence="10">
    <location>
        <begin position="195"/>
        <end position="208"/>
    </location>
</feature>
<evidence type="ECO:0000256" key="6">
    <source>
        <dbReference type="ARBA" id="ARBA00022968"/>
    </source>
</evidence>
<dbReference type="GO" id="GO:0005886">
    <property type="term" value="C:plasma membrane"/>
    <property type="evidence" value="ECO:0007669"/>
    <property type="project" value="UniProtKB-SubCell"/>
</dbReference>
<protein>
    <recommendedName>
        <fullName evidence="4">Cytochrome c oxidase assembly protein CtaG</fullName>
    </recommendedName>
</protein>
<organism evidence="12 13">
    <name type="scientific">Candidatus Thiodiazotropha taylori</name>
    <dbReference type="NCBI Taxonomy" id="2792791"/>
    <lineage>
        <taxon>Bacteria</taxon>
        <taxon>Pseudomonadati</taxon>
        <taxon>Pseudomonadota</taxon>
        <taxon>Gammaproteobacteria</taxon>
        <taxon>Chromatiales</taxon>
        <taxon>Sedimenticolaceae</taxon>
        <taxon>Candidatus Thiodiazotropha</taxon>
    </lineage>
</organism>
<keyword evidence="8" id="KW-0186">Copper</keyword>
<comment type="function">
    <text evidence="1">Exerts its effect at some terminal stage of cytochrome c oxidase synthesis, probably by being involved in the insertion of the copper B into subunit I.</text>
</comment>
<dbReference type="AlphaFoldDB" id="A0A944QUA2"/>
<evidence type="ECO:0000256" key="8">
    <source>
        <dbReference type="ARBA" id="ARBA00023008"/>
    </source>
</evidence>
<evidence type="ECO:0000256" key="4">
    <source>
        <dbReference type="ARBA" id="ARBA00015384"/>
    </source>
</evidence>
<dbReference type="PANTHER" id="PTHR21320">
    <property type="entry name" value="CYTOCHROME C OXIDASE ASSEMBLY PROTEIN COX11-RELATED"/>
    <property type="match status" value="1"/>
</dbReference>
<dbReference type="EMBL" id="JAHHGM010000005">
    <property type="protein sequence ID" value="MBT2988640.1"/>
    <property type="molecule type" value="Genomic_DNA"/>
</dbReference>
<evidence type="ECO:0000256" key="2">
    <source>
        <dbReference type="ARBA" id="ARBA00004382"/>
    </source>
</evidence>
<evidence type="ECO:0000256" key="1">
    <source>
        <dbReference type="ARBA" id="ARBA00004007"/>
    </source>
</evidence>
<dbReference type="Proteomes" id="UP000770889">
    <property type="component" value="Unassembled WGS sequence"/>
</dbReference>
<dbReference type="Pfam" id="PF04442">
    <property type="entry name" value="CtaG_Cox11"/>
    <property type="match status" value="1"/>
</dbReference>
<keyword evidence="7 11" id="KW-1133">Transmembrane helix</keyword>
<keyword evidence="6" id="KW-0735">Signal-anchor</keyword>
<dbReference type="InterPro" id="IPR007533">
    <property type="entry name" value="Cyt_c_oxidase_assmbl_CtaG"/>
</dbReference>
<feature type="region of interest" description="Disordered" evidence="10">
    <location>
        <begin position="179"/>
        <end position="208"/>
    </location>
</feature>
<evidence type="ECO:0000313" key="13">
    <source>
        <dbReference type="Proteomes" id="UP000770889"/>
    </source>
</evidence>
<name>A0A944QUA2_9GAMM</name>
<evidence type="ECO:0000256" key="3">
    <source>
        <dbReference type="ARBA" id="ARBA00009620"/>
    </source>
</evidence>
<accession>A0A944QUA2</accession>
<dbReference type="SUPFAM" id="SSF110111">
    <property type="entry name" value="Ctag/Cox11"/>
    <property type="match status" value="1"/>
</dbReference>
<dbReference type="Gene3D" id="2.60.370.10">
    <property type="entry name" value="Ctag/Cox11"/>
    <property type="match status" value="1"/>
</dbReference>